<dbReference type="EMBL" id="CP036526">
    <property type="protein sequence ID" value="QDT09575.1"/>
    <property type="molecule type" value="Genomic_DNA"/>
</dbReference>
<dbReference type="Proteomes" id="UP000319817">
    <property type="component" value="Chromosome"/>
</dbReference>
<dbReference type="OrthoDB" id="269113at2"/>
<accession>A0A517NR42</accession>
<evidence type="ECO:0000313" key="1">
    <source>
        <dbReference type="EMBL" id="QDT09575.1"/>
    </source>
</evidence>
<dbReference type="Gene3D" id="3.40.50.2000">
    <property type="entry name" value="Glycogen Phosphorylase B"/>
    <property type="match status" value="1"/>
</dbReference>
<protein>
    <recommendedName>
        <fullName evidence="3">Glycosyl transferases group 1</fullName>
    </recommendedName>
</protein>
<evidence type="ECO:0008006" key="3">
    <source>
        <dbReference type="Google" id="ProtNLM"/>
    </source>
</evidence>
<proteinExistence type="predicted"/>
<dbReference type="SUPFAM" id="SSF53756">
    <property type="entry name" value="UDP-Glycosyltransferase/glycogen phosphorylase"/>
    <property type="match status" value="1"/>
</dbReference>
<name>A0A517NR42_9BACT</name>
<keyword evidence="2" id="KW-1185">Reference proteome</keyword>
<organism evidence="1 2">
    <name type="scientific">Stieleria marina</name>
    <dbReference type="NCBI Taxonomy" id="1930275"/>
    <lineage>
        <taxon>Bacteria</taxon>
        <taxon>Pseudomonadati</taxon>
        <taxon>Planctomycetota</taxon>
        <taxon>Planctomycetia</taxon>
        <taxon>Pirellulales</taxon>
        <taxon>Pirellulaceae</taxon>
        <taxon>Stieleria</taxon>
    </lineage>
</organism>
<dbReference type="AlphaFoldDB" id="A0A517NR42"/>
<sequence length="458" mass="51260">MHSSTNQNSGARMLLIDENIRDSGGHYLELAQLLMQGAKQHGYRPTLATNQSFDQGKASELHCDIRSVFEPRRMNAWSLGVDGNSLVQRAGMARPVGASFPLRASQQVRDALSRRQRNPQRMIQQWSDGFLKLINDWKPEAADQILVNTADDFVMLALSNALQQYKSSTPLSVSAIFHFALFASNKITRRAREFGQQVNAAVQASQPHSISLFATTHSLSSQLEAVGVDAAPVPYPTRSRQSVMRHEKRNAEQPLKILMAGMPRAEKGRDKIATLLSAIHRPFLADNQYRFSLQVRPDTWKRLIPSELHPAYHAAVDRHSADTVSPLEIVSSDLPGQEYHQWLGTADVGLFLYDPVRYEARCSGVLLEMMVAGVPVVVPEKCWLDDQLQVAGGDGAIGYRYRTIDQIPSLLQRIRGDYVALRDRSQRYADVMRKRHTGANTIKQMGMPVVNAQHRMAS</sequence>
<gene>
    <name evidence="1" type="ORF">K239x_15210</name>
</gene>
<evidence type="ECO:0000313" key="2">
    <source>
        <dbReference type="Proteomes" id="UP000319817"/>
    </source>
</evidence>
<reference evidence="1 2" key="1">
    <citation type="submission" date="2019-02" db="EMBL/GenBank/DDBJ databases">
        <title>Deep-cultivation of Planctomycetes and their phenomic and genomic characterization uncovers novel biology.</title>
        <authorList>
            <person name="Wiegand S."/>
            <person name="Jogler M."/>
            <person name="Boedeker C."/>
            <person name="Pinto D."/>
            <person name="Vollmers J."/>
            <person name="Rivas-Marin E."/>
            <person name="Kohn T."/>
            <person name="Peeters S.H."/>
            <person name="Heuer A."/>
            <person name="Rast P."/>
            <person name="Oberbeckmann S."/>
            <person name="Bunk B."/>
            <person name="Jeske O."/>
            <person name="Meyerdierks A."/>
            <person name="Storesund J.E."/>
            <person name="Kallscheuer N."/>
            <person name="Luecker S."/>
            <person name="Lage O.M."/>
            <person name="Pohl T."/>
            <person name="Merkel B.J."/>
            <person name="Hornburger P."/>
            <person name="Mueller R.-W."/>
            <person name="Bruemmer F."/>
            <person name="Labrenz M."/>
            <person name="Spormann A.M."/>
            <person name="Op den Camp H."/>
            <person name="Overmann J."/>
            <person name="Amann R."/>
            <person name="Jetten M.S.M."/>
            <person name="Mascher T."/>
            <person name="Medema M.H."/>
            <person name="Devos D.P."/>
            <person name="Kaster A.-K."/>
            <person name="Ovreas L."/>
            <person name="Rohde M."/>
            <person name="Galperin M.Y."/>
            <person name="Jogler C."/>
        </authorList>
    </citation>
    <scope>NUCLEOTIDE SEQUENCE [LARGE SCALE GENOMIC DNA]</scope>
    <source>
        <strain evidence="1 2">K23_9</strain>
    </source>
</reference>